<evidence type="ECO:0000313" key="2">
    <source>
        <dbReference type="EMBL" id="TCO65486.1"/>
    </source>
</evidence>
<keyword evidence="3" id="KW-1185">Reference proteome</keyword>
<reference evidence="2 3" key="1">
    <citation type="submission" date="2019-03" db="EMBL/GenBank/DDBJ databases">
        <title>Genomic Encyclopedia of Type Strains, Phase IV (KMG-IV): sequencing the most valuable type-strain genomes for metagenomic binning, comparative biology and taxonomic classification.</title>
        <authorList>
            <person name="Goeker M."/>
        </authorList>
    </citation>
    <scope>NUCLEOTIDE SEQUENCE [LARGE SCALE GENOMIC DNA]</scope>
    <source>
        <strain evidence="2 3">DSM 45934</strain>
    </source>
</reference>
<organism evidence="2 3">
    <name type="scientific">Actinocrispum wychmicini</name>
    <dbReference type="NCBI Taxonomy" id="1213861"/>
    <lineage>
        <taxon>Bacteria</taxon>
        <taxon>Bacillati</taxon>
        <taxon>Actinomycetota</taxon>
        <taxon>Actinomycetes</taxon>
        <taxon>Pseudonocardiales</taxon>
        <taxon>Pseudonocardiaceae</taxon>
        <taxon>Actinocrispum</taxon>
    </lineage>
</organism>
<feature type="region of interest" description="Disordered" evidence="1">
    <location>
        <begin position="34"/>
        <end position="67"/>
    </location>
</feature>
<proteinExistence type="predicted"/>
<protein>
    <submittedName>
        <fullName evidence="2">Uncharacterized protein</fullName>
    </submittedName>
</protein>
<evidence type="ECO:0000256" key="1">
    <source>
        <dbReference type="SAM" id="MobiDB-lite"/>
    </source>
</evidence>
<comment type="caution">
    <text evidence="2">The sequence shown here is derived from an EMBL/GenBank/DDBJ whole genome shotgun (WGS) entry which is preliminary data.</text>
</comment>
<dbReference type="Proteomes" id="UP000295680">
    <property type="component" value="Unassembled WGS sequence"/>
</dbReference>
<dbReference type="EMBL" id="SLWS01000001">
    <property type="protein sequence ID" value="TCO65486.1"/>
    <property type="molecule type" value="Genomic_DNA"/>
</dbReference>
<sequence>MTRRDILEHMFEYFSSSYQSDRDMAQDLLTELIPRQRQPVDSQPPKPWGPGPGGGGYWPGFGAADLK</sequence>
<evidence type="ECO:0000313" key="3">
    <source>
        <dbReference type="Proteomes" id="UP000295680"/>
    </source>
</evidence>
<gene>
    <name evidence="2" type="ORF">EV192_1011278</name>
</gene>
<dbReference type="AlphaFoldDB" id="A0A4R2K6E6"/>
<name>A0A4R2K6E6_9PSEU</name>
<accession>A0A4R2K6E6</accession>